<proteinExistence type="predicted"/>
<accession>A0A645JLW9</accession>
<name>A0A645JLW9_9ZZZZ</name>
<dbReference type="AlphaFoldDB" id="A0A645JLW9"/>
<comment type="caution">
    <text evidence="1">The sequence shown here is derived from an EMBL/GenBank/DDBJ whole genome shotgun (WGS) entry which is preliminary data.</text>
</comment>
<evidence type="ECO:0000313" key="1">
    <source>
        <dbReference type="EMBL" id="MPN64272.1"/>
    </source>
</evidence>
<gene>
    <name evidence="1" type="ORF">SDC9_212043</name>
</gene>
<dbReference type="EMBL" id="VSSQ01144906">
    <property type="protein sequence ID" value="MPN64272.1"/>
    <property type="molecule type" value="Genomic_DNA"/>
</dbReference>
<reference evidence="1" key="1">
    <citation type="submission" date="2019-08" db="EMBL/GenBank/DDBJ databases">
        <authorList>
            <person name="Kucharzyk K."/>
            <person name="Murdoch R.W."/>
            <person name="Higgins S."/>
            <person name="Loffler F."/>
        </authorList>
    </citation>
    <scope>NUCLEOTIDE SEQUENCE</scope>
</reference>
<evidence type="ECO:0008006" key="2">
    <source>
        <dbReference type="Google" id="ProtNLM"/>
    </source>
</evidence>
<sequence>MCPATEISSKINIEKGAFPLIQVIAGKKGSGKTKRLIDMTNKASQESHHDIVFIDDDNRYMFDLRHEVRFVNAGEYQLENDQMFMGFLYGAVAQNFDVGLIFIDAFKKLIKADLASSAWLFQRMEALSEKHSVDFVLSISEDPAELPEFIKQYVI</sequence>
<protein>
    <recommendedName>
        <fullName evidence="2">Twitching motility protein PilT</fullName>
    </recommendedName>
</protein>
<organism evidence="1">
    <name type="scientific">bioreactor metagenome</name>
    <dbReference type="NCBI Taxonomy" id="1076179"/>
    <lineage>
        <taxon>unclassified sequences</taxon>
        <taxon>metagenomes</taxon>
        <taxon>ecological metagenomes</taxon>
    </lineage>
</organism>